<proteinExistence type="predicted"/>
<evidence type="ECO:0000313" key="4">
    <source>
        <dbReference type="Proteomes" id="UP000287447"/>
    </source>
</evidence>
<organism evidence="3 4">
    <name type="scientific">Hwanghaeella grinnelliae</name>
    <dbReference type="NCBI Taxonomy" id="2500179"/>
    <lineage>
        <taxon>Bacteria</taxon>
        <taxon>Pseudomonadati</taxon>
        <taxon>Pseudomonadota</taxon>
        <taxon>Alphaproteobacteria</taxon>
        <taxon>Rhodospirillales</taxon>
        <taxon>Rhodospirillaceae</taxon>
        <taxon>Hwanghaeella</taxon>
    </lineage>
</organism>
<keyword evidence="2" id="KW-1133">Transmembrane helix</keyword>
<evidence type="ECO:0000256" key="2">
    <source>
        <dbReference type="SAM" id="Phobius"/>
    </source>
</evidence>
<dbReference type="RefSeq" id="WP_127766044.1">
    <property type="nucleotide sequence ID" value="NZ_SADE01000002.1"/>
</dbReference>
<gene>
    <name evidence="3" type="ORF">EOI86_15380</name>
</gene>
<name>A0A437QPX3_9PROT</name>
<keyword evidence="2" id="KW-0472">Membrane</keyword>
<evidence type="ECO:0008006" key="5">
    <source>
        <dbReference type="Google" id="ProtNLM"/>
    </source>
</evidence>
<reference evidence="4" key="1">
    <citation type="submission" date="2019-01" db="EMBL/GenBank/DDBJ databases">
        <title>Gri0909 isolated from a small marine red alga.</title>
        <authorList>
            <person name="Kim J."/>
            <person name="Jeong S.E."/>
            <person name="Jeon C.O."/>
        </authorList>
    </citation>
    <scope>NUCLEOTIDE SEQUENCE [LARGE SCALE GENOMIC DNA]</scope>
    <source>
        <strain evidence="4">Gri0909</strain>
    </source>
</reference>
<sequence>MAKSKTKTKTDTKKTKAKTAKNNANTAEKVEMKASAIGTTAAEFVSKNAVPLGMVAAGIGILAARNLNGGDNAVTKAATRGRKRLAAMTETGRGKARKSATKLRKKAEKGAVRSKETVATHPVAAGVAAAAVGAGLAVAVPKLMNRDRS</sequence>
<evidence type="ECO:0000256" key="1">
    <source>
        <dbReference type="SAM" id="MobiDB-lite"/>
    </source>
</evidence>
<feature type="region of interest" description="Disordered" evidence="1">
    <location>
        <begin position="88"/>
        <end position="115"/>
    </location>
</feature>
<protein>
    <recommendedName>
        <fullName evidence="5">Transmembrane protein</fullName>
    </recommendedName>
</protein>
<feature type="transmembrane region" description="Helical" evidence="2">
    <location>
        <begin position="123"/>
        <end position="144"/>
    </location>
</feature>
<dbReference type="EMBL" id="SADE01000002">
    <property type="protein sequence ID" value="RVU36568.1"/>
    <property type="molecule type" value="Genomic_DNA"/>
</dbReference>
<accession>A0A437QPX3</accession>
<feature type="region of interest" description="Disordered" evidence="1">
    <location>
        <begin position="1"/>
        <end position="26"/>
    </location>
</feature>
<evidence type="ECO:0000313" key="3">
    <source>
        <dbReference type="EMBL" id="RVU36568.1"/>
    </source>
</evidence>
<dbReference type="Proteomes" id="UP000287447">
    <property type="component" value="Unassembled WGS sequence"/>
</dbReference>
<feature type="compositionally biased region" description="Basic residues" evidence="1">
    <location>
        <begin position="94"/>
        <end position="107"/>
    </location>
</feature>
<keyword evidence="2" id="KW-0812">Transmembrane</keyword>
<dbReference type="AlphaFoldDB" id="A0A437QPX3"/>
<comment type="caution">
    <text evidence="3">The sequence shown here is derived from an EMBL/GenBank/DDBJ whole genome shotgun (WGS) entry which is preliminary data.</text>
</comment>
<keyword evidence="4" id="KW-1185">Reference proteome</keyword>